<feature type="domain" description="FAD-binding FR-type" evidence="10">
    <location>
        <begin position="252"/>
        <end position="362"/>
    </location>
</feature>
<feature type="transmembrane region" description="Helical" evidence="9">
    <location>
        <begin position="54"/>
        <end position="73"/>
    </location>
</feature>
<sequence>MGGGIPRSILEPIPLYACSLGGLALLLLIFRALRVIGRQRHYCPAWIVRPFIYVYRKVFFYVLKHIFYPRLFWCRSRSWVIFQALYWGGTIICTFFKAHTPAAIAARAANLTILNFIPLLLSDRLYLMADLLGLPFQTYVQVHGTFGLMTCLQGILHMALSVRQKGWSPDNPVQLYGAIALSAFSLSILALLIRRCLYEVFIKFHYLMAVLALAAAWRHVRLQRLFAQIYLLIGTCLFATLTGFHWVLLLLRNVTHNRFGSRAQIRRGRGSQVAHVIIPINRPFEPYAGMTVYIWMPGVSPFSIFYTHPFSIVWWETNEQGKATSVSLLIERKDGFTKSLLNHQAGEFLTWIDGPYGQQTDLTRYNNILMISSGIGIAAQIPYIRELLNLQPKQIYVVWEVENIDSLDWVYEWMDKLLMQDEGSYILRFALYIGSQGTGSQSPRVWNSKHDRIWRLSGKIDYWTVANGFWDQPGESLVTVSADKHTREEITKVVQTRMKRVVDVVELAFQPSSRSR</sequence>
<comment type="subcellular location">
    <subcellularLocation>
        <location evidence="1">Membrane</location>
        <topology evidence="1">Multi-pass membrane protein</topology>
    </subcellularLocation>
</comment>
<feature type="transmembrane region" description="Helical" evidence="9">
    <location>
        <begin position="108"/>
        <end position="127"/>
    </location>
</feature>
<keyword evidence="8 9" id="KW-0472">Membrane</keyword>
<evidence type="ECO:0000256" key="7">
    <source>
        <dbReference type="ARBA" id="ARBA00023065"/>
    </source>
</evidence>
<evidence type="ECO:0000256" key="2">
    <source>
        <dbReference type="ARBA" id="ARBA00006278"/>
    </source>
</evidence>
<keyword evidence="7" id="KW-0406">Ion transport</keyword>
<feature type="transmembrane region" description="Helical" evidence="9">
    <location>
        <begin position="173"/>
        <end position="194"/>
    </location>
</feature>
<feature type="transmembrane region" description="Helical" evidence="9">
    <location>
        <begin position="200"/>
        <end position="217"/>
    </location>
</feature>
<evidence type="ECO:0000256" key="1">
    <source>
        <dbReference type="ARBA" id="ARBA00004141"/>
    </source>
</evidence>
<dbReference type="Pfam" id="PF01794">
    <property type="entry name" value="Ferric_reduct"/>
    <property type="match status" value="1"/>
</dbReference>
<accession>A0ABR4GZM9</accession>
<feature type="transmembrane region" description="Helical" evidence="9">
    <location>
        <begin position="79"/>
        <end position="96"/>
    </location>
</feature>
<dbReference type="InterPro" id="IPR013121">
    <property type="entry name" value="Fe_red_NAD-bd_6"/>
</dbReference>
<evidence type="ECO:0000256" key="4">
    <source>
        <dbReference type="ARBA" id="ARBA00022692"/>
    </source>
</evidence>
<comment type="caution">
    <text evidence="11">The sequence shown here is derived from an EMBL/GenBank/DDBJ whole genome shotgun (WGS) entry which is preliminary data.</text>
</comment>
<dbReference type="PANTHER" id="PTHR32361">
    <property type="entry name" value="FERRIC/CUPRIC REDUCTASE TRANSMEMBRANE COMPONENT"/>
    <property type="match status" value="1"/>
</dbReference>
<comment type="similarity">
    <text evidence="2">Belongs to the ferric reductase (FRE) family.</text>
</comment>
<gene>
    <name evidence="11" type="ORF">BJX63DRAFT_424460</name>
</gene>
<dbReference type="InterPro" id="IPR017927">
    <property type="entry name" value="FAD-bd_FR_type"/>
</dbReference>
<protein>
    <submittedName>
        <fullName evidence="11">FAD-binding domain-containing protein</fullName>
    </submittedName>
</protein>
<keyword evidence="12" id="KW-1185">Reference proteome</keyword>
<dbReference type="InterPro" id="IPR039261">
    <property type="entry name" value="FNR_nucleotide-bd"/>
</dbReference>
<dbReference type="Gene3D" id="3.40.50.80">
    <property type="entry name" value="Nucleotide-binding domain of ferredoxin-NADP reductase (FNR) module"/>
    <property type="match status" value="1"/>
</dbReference>
<keyword evidence="5 9" id="KW-1133">Transmembrane helix</keyword>
<evidence type="ECO:0000256" key="5">
    <source>
        <dbReference type="ARBA" id="ARBA00022989"/>
    </source>
</evidence>
<evidence type="ECO:0000313" key="12">
    <source>
        <dbReference type="Proteomes" id="UP001610334"/>
    </source>
</evidence>
<dbReference type="Pfam" id="PF08030">
    <property type="entry name" value="NAD_binding_6"/>
    <property type="match status" value="1"/>
</dbReference>
<dbReference type="CDD" id="cd06186">
    <property type="entry name" value="NOX_Duox_like_FAD_NADP"/>
    <property type="match status" value="1"/>
</dbReference>
<proteinExistence type="inferred from homology"/>
<evidence type="ECO:0000256" key="8">
    <source>
        <dbReference type="ARBA" id="ARBA00023136"/>
    </source>
</evidence>
<keyword evidence="4 9" id="KW-0812">Transmembrane</keyword>
<dbReference type="SUPFAM" id="SSF52343">
    <property type="entry name" value="Ferredoxin reductase-like, C-terminal NADP-linked domain"/>
    <property type="match status" value="1"/>
</dbReference>
<dbReference type="EMBL" id="JBFXLT010000107">
    <property type="protein sequence ID" value="KAL2808655.1"/>
    <property type="molecule type" value="Genomic_DNA"/>
</dbReference>
<evidence type="ECO:0000256" key="6">
    <source>
        <dbReference type="ARBA" id="ARBA00023002"/>
    </source>
</evidence>
<evidence type="ECO:0000256" key="3">
    <source>
        <dbReference type="ARBA" id="ARBA00022448"/>
    </source>
</evidence>
<evidence type="ECO:0000259" key="10">
    <source>
        <dbReference type="PROSITE" id="PS51384"/>
    </source>
</evidence>
<feature type="transmembrane region" description="Helical" evidence="9">
    <location>
        <begin position="13"/>
        <end position="33"/>
    </location>
</feature>
<organism evidence="11 12">
    <name type="scientific">Aspergillus granulosus</name>
    <dbReference type="NCBI Taxonomy" id="176169"/>
    <lineage>
        <taxon>Eukaryota</taxon>
        <taxon>Fungi</taxon>
        <taxon>Dikarya</taxon>
        <taxon>Ascomycota</taxon>
        <taxon>Pezizomycotina</taxon>
        <taxon>Eurotiomycetes</taxon>
        <taxon>Eurotiomycetidae</taxon>
        <taxon>Eurotiales</taxon>
        <taxon>Aspergillaceae</taxon>
        <taxon>Aspergillus</taxon>
        <taxon>Aspergillus subgen. Nidulantes</taxon>
    </lineage>
</organism>
<dbReference type="InterPro" id="IPR013130">
    <property type="entry name" value="Fe3_Rdtase_TM_dom"/>
</dbReference>
<name>A0ABR4GZM9_9EURO</name>
<dbReference type="InterPro" id="IPR051410">
    <property type="entry name" value="Ferric/Cupric_Reductase"/>
</dbReference>
<reference evidence="11 12" key="1">
    <citation type="submission" date="2024-07" db="EMBL/GenBank/DDBJ databases">
        <title>Section-level genome sequencing and comparative genomics of Aspergillus sections Usti and Cavernicolus.</title>
        <authorList>
            <consortium name="Lawrence Berkeley National Laboratory"/>
            <person name="Nybo J.L."/>
            <person name="Vesth T.C."/>
            <person name="Theobald S."/>
            <person name="Frisvad J.C."/>
            <person name="Larsen T.O."/>
            <person name="Kjaerboelling I."/>
            <person name="Rothschild-Mancinelli K."/>
            <person name="Lyhne E.K."/>
            <person name="Kogle M.E."/>
            <person name="Barry K."/>
            <person name="Clum A."/>
            <person name="Na H."/>
            <person name="Ledsgaard L."/>
            <person name="Lin J."/>
            <person name="Lipzen A."/>
            <person name="Kuo A."/>
            <person name="Riley R."/>
            <person name="Mondo S."/>
            <person name="Labutti K."/>
            <person name="Haridas S."/>
            <person name="Pangalinan J."/>
            <person name="Salamov A.A."/>
            <person name="Simmons B.A."/>
            <person name="Magnuson J.K."/>
            <person name="Chen J."/>
            <person name="Drula E."/>
            <person name="Henrissat B."/>
            <person name="Wiebenga A."/>
            <person name="Lubbers R.J."/>
            <person name="Gomes A.C."/>
            <person name="Makela M.R."/>
            <person name="Stajich J."/>
            <person name="Grigoriev I.V."/>
            <person name="Mortensen U.H."/>
            <person name="De Vries R.P."/>
            <person name="Baker S.E."/>
            <person name="Andersen M.R."/>
        </authorList>
    </citation>
    <scope>NUCLEOTIDE SEQUENCE [LARGE SCALE GENOMIC DNA]</scope>
    <source>
        <strain evidence="11 12">CBS 588.65</strain>
    </source>
</reference>
<dbReference type="PANTHER" id="PTHR32361:SF26">
    <property type="entry name" value="FAD-BINDING 8 DOMAIN-CONTAINING PROTEIN-RELATED"/>
    <property type="match status" value="1"/>
</dbReference>
<keyword evidence="6" id="KW-0560">Oxidoreductase</keyword>
<dbReference type="Proteomes" id="UP001610334">
    <property type="component" value="Unassembled WGS sequence"/>
</dbReference>
<evidence type="ECO:0000256" key="9">
    <source>
        <dbReference type="SAM" id="Phobius"/>
    </source>
</evidence>
<evidence type="ECO:0000313" key="11">
    <source>
        <dbReference type="EMBL" id="KAL2808655.1"/>
    </source>
</evidence>
<dbReference type="PROSITE" id="PS51384">
    <property type="entry name" value="FAD_FR"/>
    <property type="match status" value="1"/>
</dbReference>
<keyword evidence="3" id="KW-0813">Transport</keyword>
<feature type="transmembrane region" description="Helical" evidence="9">
    <location>
        <begin position="229"/>
        <end position="251"/>
    </location>
</feature>